<organism evidence="3 4">
    <name type="scientific">Suillus placidus</name>
    <dbReference type="NCBI Taxonomy" id="48579"/>
    <lineage>
        <taxon>Eukaryota</taxon>
        <taxon>Fungi</taxon>
        <taxon>Dikarya</taxon>
        <taxon>Basidiomycota</taxon>
        <taxon>Agaricomycotina</taxon>
        <taxon>Agaricomycetes</taxon>
        <taxon>Agaricomycetidae</taxon>
        <taxon>Boletales</taxon>
        <taxon>Suillineae</taxon>
        <taxon>Suillaceae</taxon>
        <taxon>Suillus</taxon>
    </lineage>
</organism>
<name>A0A9P6ZJY5_9AGAM</name>
<dbReference type="Proteomes" id="UP000714275">
    <property type="component" value="Unassembled WGS sequence"/>
</dbReference>
<feature type="compositionally biased region" description="Basic and acidic residues" evidence="1">
    <location>
        <begin position="116"/>
        <end position="163"/>
    </location>
</feature>
<dbReference type="OrthoDB" id="2681115at2759"/>
<evidence type="ECO:0000313" key="3">
    <source>
        <dbReference type="EMBL" id="KAG1768591.1"/>
    </source>
</evidence>
<dbReference type="Pfam" id="PF20149">
    <property type="entry name" value="DUF6532"/>
    <property type="match status" value="1"/>
</dbReference>
<evidence type="ECO:0000256" key="1">
    <source>
        <dbReference type="SAM" id="MobiDB-lite"/>
    </source>
</evidence>
<proteinExistence type="predicted"/>
<keyword evidence="4" id="KW-1185">Reference proteome</keyword>
<sequence length="582" mass="64736">MPPRKRARQGSSGDKSRKGAKVARADVEPAQRSSRSTRGVGGHVAQLQKAGEILAAPARQTKASNDLDISDFEENPMAPSQLKRLKKKASTPKSSVEPDSAQPESERAHPPMARPSDSHKEAGSEVAERDLENHRGRGDLDDFDKLGKSTDEHKTQDERRAVDGGDGDDPMEFDQSQPGCEDEHEDVISYDVLEHHQVKNGHRKAPSPTRLSSHSHSHTLTHNTSVRLRSPRQYSPKHVPHRRSSACLKSPQHAPRKVPSAKAGSASYLVVPPPTDHLLISTPPLGQQLFSLAQGHRVPAEVVTPPPTDHLLVDAPRLGQQPFSLTQDLHIQVVQPPVDHLLVDVPLCDHHVDKPLNLIMRFLIPLLQAALALTNPLKLGFYPPCWQAFLQAAKLEMCLQAVLTHPIPEHQDAVQLTREVLDAVLWKYHSKKIKMENGYFPEYRAQMSRLLIKSGDYLRLPDLSEGKYKNFVSQVLKDACLDFYYGNGKKALKLTEEFQKTIPVNALIFVSAIAKDILTGFHDTGTDKVPDLSADKCRSDFDSLRKSVDKLMGIPERRQELENMLEEWANVGMMGSDVNIVL</sequence>
<gene>
    <name evidence="3" type="ORF">EV702DRAFT_1203219</name>
</gene>
<dbReference type="InterPro" id="IPR045341">
    <property type="entry name" value="DUF6532"/>
</dbReference>
<reference evidence="3" key="1">
    <citation type="journal article" date="2020" name="New Phytol.">
        <title>Comparative genomics reveals dynamic genome evolution in host specialist ectomycorrhizal fungi.</title>
        <authorList>
            <person name="Lofgren L.A."/>
            <person name="Nguyen N.H."/>
            <person name="Vilgalys R."/>
            <person name="Ruytinx J."/>
            <person name="Liao H.L."/>
            <person name="Branco S."/>
            <person name="Kuo A."/>
            <person name="LaButti K."/>
            <person name="Lipzen A."/>
            <person name="Andreopoulos W."/>
            <person name="Pangilinan J."/>
            <person name="Riley R."/>
            <person name="Hundley H."/>
            <person name="Na H."/>
            <person name="Barry K."/>
            <person name="Grigoriev I.V."/>
            <person name="Stajich J.E."/>
            <person name="Kennedy P.G."/>
        </authorList>
    </citation>
    <scope>NUCLEOTIDE SEQUENCE</scope>
    <source>
        <strain evidence="3">DOB743</strain>
    </source>
</reference>
<evidence type="ECO:0000313" key="4">
    <source>
        <dbReference type="Proteomes" id="UP000714275"/>
    </source>
</evidence>
<protein>
    <recommendedName>
        <fullName evidence="2">DUF6532 domain-containing protein</fullName>
    </recommendedName>
</protein>
<feature type="region of interest" description="Disordered" evidence="1">
    <location>
        <begin position="198"/>
        <end position="264"/>
    </location>
</feature>
<dbReference type="EMBL" id="JABBWD010000078">
    <property type="protein sequence ID" value="KAG1768591.1"/>
    <property type="molecule type" value="Genomic_DNA"/>
</dbReference>
<feature type="region of interest" description="Disordered" evidence="1">
    <location>
        <begin position="1"/>
        <end position="183"/>
    </location>
</feature>
<evidence type="ECO:0000259" key="2">
    <source>
        <dbReference type="Pfam" id="PF20149"/>
    </source>
</evidence>
<comment type="caution">
    <text evidence="3">The sequence shown here is derived from an EMBL/GenBank/DDBJ whole genome shotgun (WGS) entry which is preliminary data.</text>
</comment>
<feature type="domain" description="DUF6532" evidence="2">
    <location>
        <begin position="450"/>
        <end position="550"/>
    </location>
</feature>
<dbReference type="AlphaFoldDB" id="A0A9P6ZJY5"/>
<accession>A0A9P6ZJY5</accession>